<feature type="domain" description="Amidase" evidence="1">
    <location>
        <begin position="26"/>
        <end position="441"/>
    </location>
</feature>
<evidence type="ECO:0000313" key="4">
    <source>
        <dbReference type="Proteomes" id="UP000504724"/>
    </source>
</evidence>
<dbReference type="Pfam" id="PF21986">
    <property type="entry name" value="AH_C"/>
    <property type="match status" value="1"/>
</dbReference>
<name>A0A7D4NPR4_9GAMM</name>
<evidence type="ECO:0000259" key="1">
    <source>
        <dbReference type="Pfam" id="PF01425"/>
    </source>
</evidence>
<dbReference type="KEGG" id="txa:HQN79_03005"/>
<dbReference type="PANTHER" id="PTHR11895:SF169">
    <property type="entry name" value="GLUTAMYL-TRNA(GLN) AMIDOTRANSFERASE"/>
    <property type="match status" value="1"/>
</dbReference>
<dbReference type="InterPro" id="IPR036928">
    <property type="entry name" value="AS_sf"/>
</dbReference>
<evidence type="ECO:0000313" key="3">
    <source>
        <dbReference type="EMBL" id="QKI88611.1"/>
    </source>
</evidence>
<dbReference type="SUPFAM" id="SSF75304">
    <property type="entry name" value="Amidase signature (AS) enzymes"/>
    <property type="match status" value="1"/>
</dbReference>
<dbReference type="EC" id="3.5.1.54" evidence="3"/>
<dbReference type="AlphaFoldDB" id="A0A7D4NPR4"/>
<dbReference type="Gene3D" id="3.10.490.10">
    <property type="entry name" value="Gamma-glutamyl cyclotransferase-like"/>
    <property type="match status" value="1"/>
</dbReference>
<dbReference type="Gene3D" id="1.20.58.1700">
    <property type="match status" value="1"/>
</dbReference>
<dbReference type="GO" id="GO:0004039">
    <property type="term" value="F:allophanate hydrolase activity"/>
    <property type="evidence" value="ECO:0007669"/>
    <property type="project" value="UniProtKB-EC"/>
</dbReference>
<evidence type="ECO:0000259" key="2">
    <source>
        <dbReference type="Pfam" id="PF21986"/>
    </source>
</evidence>
<keyword evidence="4" id="KW-1185">Reference proteome</keyword>
<reference evidence="3 4" key="1">
    <citation type="submission" date="2020-05" db="EMBL/GenBank/DDBJ databases">
        <title>Thiomicrorhabdus sediminis sp.nov. and Thiomicrorhabdus xiamenensis sp.nov., novel sulfur-oxidizing bacteria isolated from coastal sediment.</title>
        <authorList>
            <person name="Liu X."/>
        </authorList>
    </citation>
    <scope>NUCLEOTIDE SEQUENCE [LARGE SCALE GENOMIC DNA]</scope>
    <source>
        <strain evidence="3 4">G2</strain>
    </source>
</reference>
<dbReference type="Proteomes" id="UP000504724">
    <property type="component" value="Chromosome"/>
</dbReference>
<gene>
    <name evidence="3" type="primary">atzF</name>
    <name evidence="3" type="ORF">HQN79_03005</name>
</gene>
<protein>
    <submittedName>
        <fullName evidence="3">Allophanate hydrolase</fullName>
        <ecNumber evidence="3">3.5.1.54</ecNumber>
    </submittedName>
</protein>
<dbReference type="InterPro" id="IPR023631">
    <property type="entry name" value="Amidase_dom"/>
</dbReference>
<dbReference type="InterPro" id="IPR053844">
    <property type="entry name" value="AH_C"/>
</dbReference>
<dbReference type="Gene3D" id="3.90.1300.10">
    <property type="entry name" value="Amidase signature (AS) domain"/>
    <property type="match status" value="1"/>
</dbReference>
<sequence length="605" mass="65454">MKMSEIDLRLDALKNAYQEKTLTPREVVSHLLEKATAYKEHNIFITLLDESDLEPYLSKLEQSDPQSLPMWGVPFVIKDNIDLAGIPTTAACREYTYKAQQSAKVVELLIDAGAIPIGKANMDQFATGLVGTRSPYGVCHNAFDFEMISGGSSSGSAVALALNLCSFSLGTDTAGSGRVPAAFNNLVGLKPTKGLLSSSGLIPAVRSQDVISVFALNAQDAAQVFDVVAQFDEADEFSRELSDLTPPVWNKQPVIGIPDAASLVFDGDKQAQANFEQTVATLRSEGFQLVEVPFADWLDTAKLLYGGAWVAERYVAIEDFIEQHEADMDPTVATIIAGARSLSAADAYKGSYKLQQAQRKTALLWKASGIDCMMTPTTPTIYSIKQLEEQPIEHNSMLGTYTNFMNLLDYAAVAMPTGFRDDQLPCGVTLFAPAGSDKALLQLTDALHGKFVSTSGAKGLPVPAPNSDGFADGRVIPLAVVGAHLSGFPLNQQLIERGATLLEETKTAPKYRFYELNERPILKPGLVKQPEGGESVALEVWAMPKEHLGSFLALIPSPLGLGKVELIDGREVVGFICEPYGIEGAREITETGGWRNWMAQRPQES</sequence>
<dbReference type="InterPro" id="IPR000120">
    <property type="entry name" value="Amidase"/>
</dbReference>
<keyword evidence="3" id="KW-0378">Hydrolase</keyword>
<dbReference type="Pfam" id="PF01425">
    <property type="entry name" value="Amidase"/>
    <property type="match status" value="1"/>
</dbReference>
<dbReference type="NCBIfam" id="TIGR02713">
    <property type="entry name" value="allophanate_hyd"/>
    <property type="match status" value="1"/>
</dbReference>
<dbReference type="InterPro" id="IPR014085">
    <property type="entry name" value="Allophanate_hydrolase"/>
</dbReference>
<feature type="domain" description="Allophanate hydrolase C-terminal" evidence="2">
    <location>
        <begin position="477"/>
        <end position="599"/>
    </location>
</feature>
<dbReference type="PANTHER" id="PTHR11895">
    <property type="entry name" value="TRANSAMIDASE"/>
    <property type="match status" value="1"/>
</dbReference>
<dbReference type="EMBL" id="CP054020">
    <property type="protein sequence ID" value="QKI88611.1"/>
    <property type="molecule type" value="Genomic_DNA"/>
</dbReference>
<accession>A0A7D4NPR4</accession>
<dbReference type="NCBIfam" id="NF006043">
    <property type="entry name" value="PRK08186.1"/>
    <property type="match status" value="1"/>
</dbReference>
<proteinExistence type="predicted"/>
<organism evidence="3 4">
    <name type="scientific">Thiomicrorhabdus xiamenensis</name>
    <dbReference type="NCBI Taxonomy" id="2739063"/>
    <lineage>
        <taxon>Bacteria</taxon>
        <taxon>Pseudomonadati</taxon>
        <taxon>Pseudomonadota</taxon>
        <taxon>Gammaproteobacteria</taxon>
        <taxon>Thiotrichales</taxon>
        <taxon>Piscirickettsiaceae</taxon>
        <taxon>Thiomicrorhabdus</taxon>
    </lineage>
</organism>